<evidence type="ECO:0000313" key="9">
    <source>
        <dbReference type="EMBL" id="AOW29159.1"/>
    </source>
</evidence>
<dbReference type="Proteomes" id="UP000000559">
    <property type="component" value="Chromosome 4"/>
</dbReference>
<evidence type="ECO:0000256" key="1">
    <source>
        <dbReference type="ARBA" id="ARBA00004123"/>
    </source>
</evidence>
<dbReference type="PANTHER" id="PTHR28280:SF1">
    <property type="entry name" value="SHUTTLING PRE-60S FACTOR ECM1"/>
    <property type="match status" value="1"/>
</dbReference>
<reference evidence="9 10" key="2">
    <citation type="journal article" date="2007" name="Genome Biol.">
        <title>Assembly of the Candida albicans genome into sixteen supercontigs aligned on the eight chromosomes.</title>
        <authorList>
            <person name="van het Hoog M."/>
            <person name="Rast T.J."/>
            <person name="Martchenko M."/>
            <person name="Grindle S."/>
            <person name="Dignard D."/>
            <person name="Hogues H."/>
            <person name="Cuomo C."/>
            <person name="Berriman M."/>
            <person name="Scherer S."/>
            <person name="Magee B.B."/>
            <person name="Whiteway M."/>
            <person name="Chibana H."/>
            <person name="Nantel A."/>
            <person name="Magee P.T."/>
        </authorList>
    </citation>
    <scope>GENOME REANNOTATION</scope>
    <source>
        <strain evidence="10">SC5314 / ATCC MYA-2876</strain>
    </source>
</reference>
<dbReference type="GO" id="GO:0005737">
    <property type="term" value="C:cytoplasm"/>
    <property type="evidence" value="ECO:0007669"/>
    <property type="project" value="UniProtKB-SubCell"/>
</dbReference>
<dbReference type="CGD" id="CAL0000196644">
    <property type="gene designation" value="ECM1"/>
</dbReference>
<proteinExistence type="predicted"/>
<dbReference type="OrthoDB" id="4068492at2759"/>
<dbReference type="PANTHER" id="PTHR28280">
    <property type="entry name" value="SHUTTLING PRE-60S FACTOR ECM1"/>
    <property type="match status" value="1"/>
</dbReference>
<protein>
    <submittedName>
        <fullName evidence="9">Ecm1p</fullName>
    </submittedName>
</protein>
<name>A0A1D8PLZ5_CANAL</name>
<organism evidence="9 10">
    <name type="scientific">Candida albicans (strain SC5314 / ATCC MYA-2876)</name>
    <name type="common">Yeast</name>
    <dbReference type="NCBI Taxonomy" id="237561"/>
    <lineage>
        <taxon>Eukaryota</taxon>
        <taxon>Fungi</taxon>
        <taxon>Dikarya</taxon>
        <taxon>Ascomycota</taxon>
        <taxon>Saccharomycotina</taxon>
        <taxon>Pichiomycetes</taxon>
        <taxon>Debaryomycetaceae</taxon>
        <taxon>Candida/Lodderomyces clade</taxon>
        <taxon>Candida</taxon>
    </lineage>
</organism>
<dbReference type="InParanoid" id="A0A1D8PLZ5"/>
<keyword evidence="10" id="KW-1185">Reference proteome</keyword>
<dbReference type="VEuPathDB" id="FungiDB:C4_04100C_A"/>
<dbReference type="FunCoup" id="A0A1D8PLZ5">
    <property type="interactions" value="166"/>
</dbReference>
<keyword evidence="4" id="KW-0963">Cytoplasm</keyword>
<evidence type="ECO:0000256" key="5">
    <source>
        <dbReference type="ARBA" id="ARBA00022517"/>
    </source>
</evidence>
<reference evidence="9 10" key="3">
    <citation type="journal article" date="2013" name="Genome Biol.">
        <title>Assembly of a phased diploid Candida albicans genome facilitates allele-specific measurements and provides a simple model for repeat and indel structure.</title>
        <authorList>
            <person name="Muzzey D."/>
            <person name="Schwartz K."/>
            <person name="Weissman J.S."/>
            <person name="Sherlock G."/>
        </authorList>
    </citation>
    <scope>NUCLEOTIDE SEQUENCE [LARGE SCALE GENOMIC DNA]</scope>
    <source>
        <strain evidence="10">SC5314 / ATCC MYA-2876</strain>
    </source>
</reference>
<accession>A0A1D8PLZ5</accession>
<dbReference type="Pfam" id="PF09135">
    <property type="entry name" value="Alb1"/>
    <property type="match status" value="1"/>
</dbReference>
<evidence type="ECO:0000313" key="8">
    <source>
        <dbReference type="CGD" id="CAL0000196644"/>
    </source>
</evidence>
<feature type="region of interest" description="Disordered" evidence="7">
    <location>
        <begin position="128"/>
        <end position="197"/>
    </location>
</feature>
<dbReference type="OMA" id="NTRKAGW"/>
<dbReference type="KEGG" id="cal:CAALFM_C404100CA"/>
<dbReference type="InterPro" id="IPR053278">
    <property type="entry name" value="Pre-60S_factor_ECM1"/>
</dbReference>
<evidence type="ECO:0000256" key="7">
    <source>
        <dbReference type="SAM" id="MobiDB-lite"/>
    </source>
</evidence>
<keyword evidence="5" id="KW-0690">Ribosome biogenesis</keyword>
<dbReference type="STRING" id="237561.A0A1D8PLZ5"/>
<keyword evidence="6" id="KW-0539">Nucleus</keyword>
<dbReference type="GeneID" id="3641224"/>
<feature type="compositionally biased region" description="Acidic residues" evidence="7">
    <location>
        <begin position="168"/>
        <end position="178"/>
    </location>
</feature>
<feature type="compositionally biased region" description="Basic and acidic residues" evidence="7">
    <location>
        <begin position="137"/>
        <end position="148"/>
    </location>
</feature>
<dbReference type="AlphaFoldDB" id="A0A1D8PLZ5"/>
<reference evidence="9 10" key="1">
    <citation type="journal article" date="2004" name="Proc. Natl. Acad. Sci. U.S.A.">
        <title>The diploid genome sequence of Candida albicans.</title>
        <authorList>
            <person name="Jones T."/>
            <person name="Federspiel N.A."/>
            <person name="Chibana H."/>
            <person name="Dungan J."/>
            <person name="Kalman S."/>
            <person name="Magee B.B."/>
            <person name="Newport G."/>
            <person name="Thorstenson Y.R."/>
            <person name="Agabian N."/>
            <person name="Magee P.T."/>
            <person name="Davis R.W."/>
            <person name="Scherer S."/>
        </authorList>
    </citation>
    <scope>NUCLEOTIDE SEQUENCE [LARGE SCALE GENOMIC DNA]</scope>
    <source>
        <strain evidence="10">SC5314 / ATCC MYA-2876</strain>
    </source>
</reference>
<dbReference type="eggNOG" id="ENOG502SB5K">
    <property type="taxonomic scope" value="Eukaryota"/>
</dbReference>
<sequence>MAKKISKHSRAARRGLIDTDTSNEAKSLESIPREKSDVKKSIIRTTIKNENLLNKKLELSKIKKSTTKKKTSALKHKLERSDKISGILATKIDQSIARAKYVQNARKSGWDKTNQSITLENHLAQELKSASGLGDEEEKKKELTQEELDKIEEDEYVKSIFAKKEEQKEEEEEEEEEETPNKSLANNRFALLDDIED</sequence>
<dbReference type="GO" id="GO:0005730">
    <property type="term" value="C:nucleolus"/>
    <property type="evidence" value="ECO:0000318"/>
    <property type="project" value="GO_Central"/>
</dbReference>
<evidence type="ECO:0000313" key="10">
    <source>
        <dbReference type="Proteomes" id="UP000000559"/>
    </source>
</evidence>
<keyword evidence="3" id="KW-0813">Transport</keyword>
<feature type="compositionally biased region" description="Basic residues" evidence="7">
    <location>
        <begin position="1"/>
        <end position="13"/>
    </location>
</feature>
<evidence type="ECO:0000256" key="2">
    <source>
        <dbReference type="ARBA" id="ARBA00004496"/>
    </source>
</evidence>
<gene>
    <name evidence="8 9" type="primary">ECM1</name>
    <name evidence="9" type="ordered locus">CAALFM_C404100CA</name>
    <name evidence="8" type="ordered locus">orf19.12758</name>
</gene>
<evidence type="ECO:0000256" key="6">
    <source>
        <dbReference type="ARBA" id="ARBA00023242"/>
    </source>
</evidence>
<dbReference type="EMBL" id="CP017626">
    <property type="protein sequence ID" value="AOW29159.1"/>
    <property type="molecule type" value="Genomic_DNA"/>
</dbReference>
<dbReference type="InterPro" id="IPR022784">
    <property type="entry name" value="Ribosome_bgen_Alb1"/>
</dbReference>
<comment type="subcellular location">
    <subcellularLocation>
        <location evidence="2">Cytoplasm</location>
    </subcellularLocation>
    <subcellularLocation>
        <location evidence="1">Nucleus</location>
    </subcellularLocation>
</comment>
<feature type="region of interest" description="Disordered" evidence="7">
    <location>
        <begin position="1"/>
        <end position="38"/>
    </location>
</feature>
<dbReference type="GO" id="GO:0000055">
    <property type="term" value="P:ribosomal large subunit export from nucleus"/>
    <property type="evidence" value="ECO:0000318"/>
    <property type="project" value="GO_Central"/>
</dbReference>
<dbReference type="GO" id="GO:0030687">
    <property type="term" value="C:preribosome, large subunit precursor"/>
    <property type="evidence" value="ECO:0000318"/>
    <property type="project" value="GO_Central"/>
</dbReference>
<evidence type="ECO:0000256" key="4">
    <source>
        <dbReference type="ARBA" id="ARBA00022490"/>
    </source>
</evidence>
<dbReference type="RefSeq" id="XP_717103.2">
    <property type="nucleotide sequence ID" value="XM_712010.2"/>
</dbReference>
<evidence type="ECO:0000256" key="3">
    <source>
        <dbReference type="ARBA" id="ARBA00022448"/>
    </source>
</evidence>